<dbReference type="SUPFAM" id="SSF51556">
    <property type="entry name" value="Metallo-dependent hydrolases"/>
    <property type="match status" value="1"/>
</dbReference>
<organism evidence="2 3">
    <name type="scientific">Pseudonocardia adelaidensis</name>
    <dbReference type="NCBI Taxonomy" id="648754"/>
    <lineage>
        <taxon>Bacteria</taxon>
        <taxon>Bacillati</taxon>
        <taxon>Actinomycetota</taxon>
        <taxon>Actinomycetes</taxon>
        <taxon>Pseudonocardiales</taxon>
        <taxon>Pseudonocardiaceae</taxon>
        <taxon>Pseudonocardia</taxon>
    </lineage>
</organism>
<dbReference type="SUPFAM" id="SSF51338">
    <property type="entry name" value="Composite domain of metallo-dependent hydrolases"/>
    <property type="match status" value="1"/>
</dbReference>
<gene>
    <name evidence="2" type="ORF">GCM10023320_07820</name>
</gene>
<feature type="domain" description="Amidohydrolase 3" evidence="1">
    <location>
        <begin position="54"/>
        <end position="560"/>
    </location>
</feature>
<dbReference type="EMBL" id="BAABJO010000003">
    <property type="protein sequence ID" value="GAA5112943.1"/>
    <property type="molecule type" value="Genomic_DNA"/>
</dbReference>
<dbReference type="Proteomes" id="UP001500804">
    <property type="component" value="Unassembled WGS sequence"/>
</dbReference>
<dbReference type="RefSeq" id="WP_345603353.1">
    <property type="nucleotide sequence ID" value="NZ_BAABJO010000003.1"/>
</dbReference>
<dbReference type="Gene3D" id="3.10.310.70">
    <property type="match status" value="1"/>
</dbReference>
<accession>A0ABP9NGR2</accession>
<dbReference type="Gene3D" id="2.30.40.10">
    <property type="entry name" value="Urease, subunit C, domain 1"/>
    <property type="match status" value="1"/>
</dbReference>
<keyword evidence="3" id="KW-1185">Reference proteome</keyword>
<dbReference type="Gene3D" id="3.20.20.140">
    <property type="entry name" value="Metal-dependent hydrolases"/>
    <property type="match status" value="2"/>
</dbReference>
<dbReference type="InterPro" id="IPR033932">
    <property type="entry name" value="YtcJ-like"/>
</dbReference>
<reference evidence="3" key="1">
    <citation type="journal article" date="2019" name="Int. J. Syst. Evol. Microbiol.">
        <title>The Global Catalogue of Microorganisms (GCM) 10K type strain sequencing project: providing services to taxonomists for standard genome sequencing and annotation.</title>
        <authorList>
            <consortium name="The Broad Institute Genomics Platform"/>
            <consortium name="The Broad Institute Genome Sequencing Center for Infectious Disease"/>
            <person name="Wu L."/>
            <person name="Ma J."/>
        </authorList>
    </citation>
    <scope>NUCLEOTIDE SEQUENCE [LARGE SCALE GENOMIC DNA]</scope>
    <source>
        <strain evidence="3">JCM 18302</strain>
    </source>
</reference>
<dbReference type="PANTHER" id="PTHR22642:SF2">
    <property type="entry name" value="PROTEIN LONG AFTER FAR-RED 3"/>
    <property type="match status" value="1"/>
</dbReference>
<dbReference type="InterPro" id="IPR011059">
    <property type="entry name" value="Metal-dep_hydrolase_composite"/>
</dbReference>
<protein>
    <submittedName>
        <fullName evidence="2">Amidohydrolase</fullName>
    </submittedName>
</protein>
<dbReference type="PANTHER" id="PTHR22642">
    <property type="entry name" value="IMIDAZOLONEPROPIONASE"/>
    <property type="match status" value="1"/>
</dbReference>
<dbReference type="CDD" id="cd01300">
    <property type="entry name" value="YtcJ_like"/>
    <property type="match status" value="1"/>
</dbReference>
<name>A0ABP9NGR2_9PSEU</name>
<evidence type="ECO:0000313" key="2">
    <source>
        <dbReference type="EMBL" id="GAA5112943.1"/>
    </source>
</evidence>
<dbReference type="InterPro" id="IPR032466">
    <property type="entry name" value="Metal_Hydrolase"/>
</dbReference>
<comment type="caution">
    <text evidence="2">The sequence shown here is derived from an EMBL/GenBank/DDBJ whole genome shotgun (WGS) entry which is preliminary data.</text>
</comment>
<sequence length="562" mass="62236">MPIEFAPDLVLTNGRIVTVDGAFSVAEAIAVYDGKVVAVGGGEEVSALAGRRTEVVDLRGRCVVPGQMDNHVHFVLAGLDALGDGAKVNIATLQSIDEILRAVKARVDVTPEGEWVGTSCMYRGALRDGRFPNRHDLDTIAPNHPVYIFQSGKNVICNSYALRLAEITRDTPDPTEPEGWIVRDDDGEPTGHLIAGAGDLARKAWWRATGQPIKKWDFLYFDQDVQLDAVLAQQRIYHSCGIVGVRDMGTSVDELDTFVAARRSGQLKIRTDIILGLPARYLPQEEILTKIDHYFGPRQHVGDDMLRLNGIKLVVVNDGWWALSAEKLRFLITEYNRRDWNMAIHINTGGADDSTEIVIAALEEAAKERPVDGRRFSFEHGFGLQNPEHVSRALNLGVTLAANPLLAYYASARSMRMNEIMEQVRIAKMSESDPWKRTVRDWGMPLKDWFDAGATVTGGSDNPAVIHDPEHPFLSQYSALTGDTLAGVLLPGQTITREQMLRMYTINNAYACWQENVRGSIEVGKLADLAVLDRDILTCPDKEVAELKVLQTYVGGELVHER</sequence>
<dbReference type="Pfam" id="PF07969">
    <property type="entry name" value="Amidohydro_3"/>
    <property type="match status" value="1"/>
</dbReference>
<evidence type="ECO:0000259" key="1">
    <source>
        <dbReference type="Pfam" id="PF07969"/>
    </source>
</evidence>
<evidence type="ECO:0000313" key="3">
    <source>
        <dbReference type="Proteomes" id="UP001500804"/>
    </source>
</evidence>
<proteinExistence type="predicted"/>
<dbReference type="InterPro" id="IPR013108">
    <property type="entry name" value="Amidohydro_3"/>
</dbReference>